<accession>A0ABS9ZRZ4</accession>
<evidence type="ECO:0000313" key="2">
    <source>
        <dbReference type="Proteomes" id="UP001165460"/>
    </source>
</evidence>
<name>A0ABS9ZRZ4_9SPHI</name>
<dbReference type="PROSITE" id="PS51257">
    <property type="entry name" value="PROKAR_LIPOPROTEIN"/>
    <property type="match status" value="1"/>
</dbReference>
<reference evidence="1" key="1">
    <citation type="submission" date="2022-03" db="EMBL/GenBank/DDBJ databases">
        <authorList>
            <person name="Woo C.Y."/>
        </authorList>
    </citation>
    <scope>NUCLEOTIDE SEQUENCE</scope>
    <source>
        <strain evidence="1">CYS-01</strain>
    </source>
</reference>
<keyword evidence="2" id="KW-1185">Reference proteome</keyword>
<protein>
    <recommendedName>
        <fullName evidence="3">Lipoprotein</fullName>
    </recommendedName>
</protein>
<comment type="caution">
    <text evidence="1">The sequence shown here is derived from an EMBL/GenBank/DDBJ whole genome shotgun (WGS) entry which is preliminary data.</text>
</comment>
<dbReference type="Proteomes" id="UP001165460">
    <property type="component" value="Unassembled WGS sequence"/>
</dbReference>
<sequence length="185" mass="21049">MKKIVFLALITLIAVSCKDKTSINADEAGKEVTKYLQSNPEYKTGKVSVGELKFNSEKEYKELEVYQKLEQEGYIGLTRVNAKKKFLSKDSSFVYMVKLTDKASAFVLKQQKDNATVKAVVYELSDEKPVDFSMVNSSSAKITVTLKKVNTPFSFFEKNPDDSADFINKTYRLKYKKETGWSVTR</sequence>
<dbReference type="EMBL" id="JALGBH010000001">
    <property type="protein sequence ID" value="MCJ0741118.1"/>
    <property type="molecule type" value="Genomic_DNA"/>
</dbReference>
<evidence type="ECO:0000313" key="1">
    <source>
        <dbReference type="EMBL" id="MCJ0741118.1"/>
    </source>
</evidence>
<organism evidence="1 2">
    <name type="scientific">Pedobacter montanisoli</name>
    <dbReference type="NCBI Taxonomy" id="2923277"/>
    <lineage>
        <taxon>Bacteria</taxon>
        <taxon>Pseudomonadati</taxon>
        <taxon>Bacteroidota</taxon>
        <taxon>Sphingobacteriia</taxon>
        <taxon>Sphingobacteriales</taxon>
        <taxon>Sphingobacteriaceae</taxon>
        <taxon>Pedobacter</taxon>
    </lineage>
</organism>
<dbReference type="RefSeq" id="WP_243357483.1">
    <property type="nucleotide sequence ID" value="NZ_JALGBH010000001.1"/>
</dbReference>
<evidence type="ECO:0008006" key="3">
    <source>
        <dbReference type="Google" id="ProtNLM"/>
    </source>
</evidence>
<proteinExistence type="predicted"/>
<gene>
    <name evidence="1" type="ORF">MMF97_00255</name>
</gene>